<keyword evidence="11" id="KW-0520">NAD</keyword>
<keyword evidence="7" id="KW-0028">Amino-acid biosynthesis</keyword>
<name>A0A1L9C560_9EURY</name>
<evidence type="ECO:0000259" key="14">
    <source>
        <dbReference type="SMART" id="SM01329"/>
    </source>
</evidence>
<keyword evidence="13" id="KW-0100">Branched-chain amino acid biosynthesis</keyword>
<evidence type="ECO:0000256" key="4">
    <source>
        <dbReference type="ARBA" id="ARBA00011738"/>
    </source>
</evidence>
<gene>
    <name evidence="16" type="ORF">EFE41_03025</name>
    <name evidence="15" type="ORF">MPF_0374</name>
    <name evidence="17" type="ORF">SAMN06264941_0963</name>
</gene>
<dbReference type="RefSeq" id="WP_072358512.1">
    <property type="nucleotide sequence ID" value="NZ_FXBN01000001.1"/>
</dbReference>
<evidence type="ECO:0000313" key="19">
    <source>
        <dbReference type="Proteomes" id="UP000193969"/>
    </source>
</evidence>
<dbReference type="FunFam" id="3.40.718.10:FF:000006">
    <property type="entry name" value="3-isopropylmalate dehydrogenase"/>
    <property type="match status" value="1"/>
</dbReference>
<dbReference type="GO" id="GO:0004449">
    <property type="term" value="F:isocitrate dehydrogenase (NAD+) activity"/>
    <property type="evidence" value="ECO:0007669"/>
    <property type="project" value="TreeGrafter"/>
</dbReference>
<reference evidence="15 18" key="1">
    <citation type="submission" date="2014-12" db="EMBL/GenBank/DDBJ databases">
        <title>The genome sequence of Methanohalophilus portucalensis strain FDF1.</title>
        <authorList>
            <person name="Lai M.-C."/>
            <person name="Lai S.-J."/>
        </authorList>
    </citation>
    <scope>NUCLEOTIDE SEQUENCE [LARGE SCALE GENOMIC DNA]</scope>
    <source>
        <strain evidence="15 18">FDF-1</strain>
    </source>
</reference>
<dbReference type="Proteomes" id="UP000193969">
    <property type="component" value="Unassembled WGS sequence"/>
</dbReference>
<dbReference type="Proteomes" id="UP000185713">
    <property type="component" value="Unassembled WGS sequence"/>
</dbReference>
<evidence type="ECO:0000256" key="9">
    <source>
        <dbReference type="ARBA" id="ARBA00022842"/>
    </source>
</evidence>
<comment type="cofactor">
    <cofactor evidence="2">
        <name>Mg(2+)</name>
        <dbReference type="ChEBI" id="CHEBI:18420"/>
    </cofactor>
</comment>
<proteinExistence type="inferred from homology"/>
<reference evidence="19" key="3">
    <citation type="submission" date="2017-04" db="EMBL/GenBank/DDBJ databases">
        <authorList>
            <person name="Varghese N."/>
            <person name="Submissions S."/>
        </authorList>
    </citation>
    <scope>NUCLEOTIDE SEQUENCE [LARGE SCALE GENOMIC DNA]</scope>
    <source>
        <strain evidence="19">FDF-1</strain>
    </source>
</reference>
<dbReference type="InterPro" id="IPR024084">
    <property type="entry name" value="IsoPropMal-DH-like_dom"/>
</dbReference>
<reference evidence="16 20" key="4">
    <citation type="submission" date="2018-10" db="EMBL/GenBank/DDBJ databases">
        <title>Cultivation of a novel Methanohalophilus strain from Kebrit Deep of the Red Sea and a genomic comparison of members of the genus Methanohalophilus.</title>
        <authorList>
            <person name="Guan Y."/>
            <person name="Ngugi D.K."/>
            <person name="Stingl U."/>
        </authorList>
    </citation>
    <scope>NUCLEOTIDE SEQUENCE [LARGE SCALE GENOMIC DNA]</scope>
    <source>
        <strain evidence="16 20">DSM 7471</strain>
    </source>
</reference>
<sequence length="331" mass="35911">MKLAVIEGDGVGKEVIPAALQVLDCFDLPLEKIPLELGYGKWEKTGQAITDADLEILKNCDCILFGAVTTPADPNYKSVLLTIRRELDLYANIRPLKPIKGIKGVTGNTDFDILVVRENTEGLYSSIEEVGTDTAWSKRIITRRACERIAQVACEYAAKRANHLTIVHKSNVIKADSLFLNTCRDVAQSHNVIHNAMLVDAMAYDMVRSPEKYDVVVAPNLYGDILSDLGGALVGSLGLLPSANIGEKKAFFEPVHGSAPDIAGKGIANPIAAILSVAMLLDWLDKPEQALIVREAVEASINENIMTADLGGNSTTVQVTEFLVHYVQSHC</sequence>
<evidence type="ECO:0000256" key="1">
    <source>
        <dbReference type="ARBA" id="ARBA00001936"/>
    </source>
</evidence>
<evidence type="ECO:0000256" key="2">
    <source>
        <dbReference type="ARBA" id="ARBA00001946"/>
    </source>
</evidence>
<keyword evidence="6" id="KW-0432">Leucine biosynthesis</keyword>
<keyword evidence="9" id="KW-0460">Magnesium</keyword>
<keyword evidence="8" id="KW-0479">Metal-binding</keyword>
<evidence type="ECO:0000313" key="15">
    <source>
        <dbReference type="EMBL" id="OJH49586.1"/>
    </source>
</evidence>
<evidence type="ECO:0000313" key="17">
    <source>
        <dbReference type="EMBL" id="SMH35313.1"/>
    </source>
</evidence>
<evidence type="ECO:0000256" key="6">
    <source>
        <dbReference type="ARBA" id="ARBA00022430"/>
    </source>
</evidence>
<evidence type="ECO:0000256" key="3">
    <source>
        <dbReference type="ARBA" id="ARBA00007769"/>
    </source>
</evidence>
<keyword evidence="10" id="KW-0560">Oxidoreductase</keyword>
<dbReference type="GO" id="GO:0051287">
    <property type="term" value="F:NAD binding"/>
    <property type="evidence" value="ECO:0007669"/>
    <property type="project" value="InterPro"/>
</dbReference>
<dbReference type="SUPFAM" id="SSF53659">
    <property type="entry name" value="Isocitrate/Isopropylmalate dehydrogenase-like"/>
    <property type="match status" value="1"/>
</dbReference>
<dbReference type="SMART" id="SM01329">
    <property type="entry name" value="Iso_dh"/>
    <property type="match status" value="1"/>
</dbReference>
<dbReference type="GO" id="GO:0006099">
    <property type="term" value="P:tricarboxylic acid cycle"/>
    <property type="evidence" value="ECO:0007669"/>
    <property type="project" value="TreeGrafter"/>
</dbReference>
<evidence type="ECO:0000313" key="18">
    <source>
        <dbReference type="Proteomes" id="UP000185713"/>
    </source>
</evidence>
<dbReference type="EMBL" id="JWTK01000002">
    <property type="protein sequence ID" value="OJH49586.1"/>
    <property type="molecule type" value="Genomic_DNA"/>
</dbReference>
<evidence type="ECO:0000256" key="11">
    <source>
        <dbReference type="ARBA" id="ARBA00023027"/>
    </source>
</evidence>
<dbReference type="PANTHER" id="PTHR11835">
    <property type="entry name" value="DECARBOXYLATING DEHYDROGENASES-ISOCITRATE, ISOPROPYLMALATE, TARTRATE"/>
    <property type="match status" value="1"/>
</dbReference>
<dbReference type="Proteomes" id="UP000278252">
    <property type="component" value="Unassembled WGS sequence"/>
</dbReference>
<dbReference type="PROSITE" id="PS00470">
    <property type="entry name" value="IDH_IMDH"/>
    <property type="match status" value="1"/>
</dbReference>
<evidence type="ECO:0000256" key="13">
    <source>
        <dbReference type="ARBA" id="ARBA00023304"/>
    </source>
</evidence>
<dbReference type="NCBIfam" id="TIGR02088">
    <property type="entry name" value="LEU3_arch"/>
    <property type="match status" value="1"/>
</dbReference>
<dbReference type="Pfam" id="PF00180">
    <property type="entry name" value="Iso_dh"/>
    <property type="match status" value="1"/>
</dbReference>
<comment type="subunit">
    <text evidence="4">Homodimer.</text>
</comment>
<keyword evidence="19" id="KW-1185">Reference proteome</keyword>
<evidence type="ECO:0000313" key="16">
    <source>
        <dbReference type="EMBL" id="RNI13564.1"/>
    </source>
</evidence>
<feature type="domain" description="Isopropylmalate dehydrogenase-like" evidence="14">
    <location>
        <begin position="2"/>
        <end position="323"/>
    </location>
</feature>
<dbReference type="InterPro" id="IPR011828">
    <property type="entry name" value="LEU3_arc"/>
</dbReference>
<dbReference type="InterPro" id="IPR019818">
    <property type="entry name" value="IsoCit/isopropylmalate_DH_CS"/>
</dbReference>
<reference evidence="17" key="2">
    <citation type="submission" date="2017-04" db="EMBL/GenBank/DDBJ databases">
        <authorList>
            <person name="Afonso C.L."/>
            <person name="Miller P.J."/>
            <person name="Scott M.A."/>
            <person name="Spackman E."/>
            <person name="Goraichik I."/>
            <person name="Dimitrov K.M."/>
            <person name="Suarez D.L."/>
            <person name="Swayne D.E."/>
        </authorList>
    </citation>
    <scope>NUCLEOTIDE SEQUENCE [LARGE SCALE GENOMIC DNA]</scope>
    <source>
        <strain evidence="17">FDF-1</strain>
    </source>
</reference>
<evidence type="ECO:0000256" key="8">
    <source>
        <dbReference type="ARBA" id="ARBA00022723"/>
    </source>
</evidence>
<protein>
    <recommendedName>
        <fullName evidence="5">3-isopropylmalate dehydrogenase</fullName>
        <ecNumber evidence="5">1.1.1.85</ecNumber>
    </recommendedName>
</protein>
<comment type="similarity">
    <text evidence="3">Belongs to the isocitrate and isopropylmalate dehydrogenases family.</text>
</comment>
<dbReference type="GO" id="GO:0003862">
    <property type="term" value="F:3-isopropylmalate dehydrogenase activity"/>
    <property type="evidence" value="ECO:0007669"/>
    <property type="project" value="UniProtKB-EC"/>
</dbReference>
<dbReference type="EC" id="1.1.1.85" evidence="5"/>
<keyword evidence="12" id="KW-0464">Manganese</keyword>
<accession>A0A1L9C560</accession>
<dbReference type="PANTHER" id="PTHR11835:SF34">
    <property type="entry name" value="ISOCITRATE DEHYDROGENASE [NAD] SUBUNIT ALPHA, MITOCHONDRIAL"/>
    <property type="match status" value="1"/>
</dbReference>
<dbReference type="EMBL" id="FXBN01000001">
    <property type="protein sequence ID" value="SMH35313.1"/>
    <property type="molecule type" value="Genomic_DNA"/>
</dbReference>
<dbReference type="EMBL" id="RJJH01000001">
    <property type="protein sequence ID" value="RNI13564.1"/>
    <property type="molecule type" value="Genomic_DNA"/>
</dbReference>
<dbReference type="GO" id="GO:0009098">
    <property type="term" value="P:L-leucine biosynthetic process"/>
    <property type="evidence" value="ECO:0007669"/>
    <property type="project" value="UniProtKB-KW"/>
</dbReference>
<dbReference type="OrthoDB" id="6813at2157"/>
<dbReference type="GO" id="GO:0000287">
    <property type="term" value="F:magnesium ion binding"/>
    <property type="evidence" value="ECO:0007669"/>
    <property type="project" value="InterPro"/>
</dbReference>
<evidence type="ECO:0000313" key="20">
    <source>
        <dbReference type="Proteomes" id="UP000278252"/>
    </source>
</evidence>
<evidence type="ECO:0000256" key="7">
    <source>
        <dbReference type="ARBA" id="ARBA00022605"/>
    </source>
</evidence>
<evidence type="ECO:0000256" key="12">
    <source>
        <dbReference type="ARBA" id="ARBA00023211"/>
    </source>
</evidence>
<organism evidence="15 18">
    <name type="scientific">Methanohalophilus portucalensis FDF-1</name>
    <dbReference type="NCBI Taxonomy" id="523843"/>
    <lineage>
        <taxon>Archaea</taxon>
        <taxon>Methanobacteriati</taxon>
        <taxon>Methanobacteriota</taxon>
        <taxon>Stenosarchaea group</taxon>
        <taxon>Methanomicrobia</taxon>
        <taxon>Methanosarcinales</taxon>
        <taxon>Methanosarcinaceae</taxon>
        <taxon>Methanohalophilus</taxon>
    </lineage>
</organism>
<dbReference type="AlphaFoldDB" id="A0A1L9C560"/>
<evidence type="ECO:0000256" key="5">
    <source>
        <dbReference type="ARBA" id="ARBA00013101"/>
    </source>
</evidence>
<dbReference type="GO" id="GO:0006102">
    <property type="term" value="P:isocitrate metabolic process"/>
    <property type="evidence" value="ECO:0007669"/>
    <property type="project" value="TreeGrafter"/>
</dbReference>
<dbReference type="STRING" id="523843.SAMN06264941_0963"/>
<dbReference type="Gene3D" id="3.40.718.10">
    <property type="entry name" value="Isopropylmalate Dehydrogenase"/>
    <property type="match status" value="1"/>
</dbReference>
<evidence type="ECO:0000256" key="10">
    <source>
        <dbReference type="ARBA" id="ARBA00023002"/>
    </source>
</evidence>
<comment type="cofactor">
    <cofactor evidence="1">
        <name>Mn(2+)</name>
        <dbReference type="ChEBI" id="CHEBI:29035"/>
    </cofactor>
</comment>